<organism evidence="1 2">
    <name type="scientific">Tetranychus urticae</name>
    <name type="common">Two-spotted spider mite</name>
    <dbReference type="NCBI Taxonomy" id="32264"/>
    <lineage>
        <taxon>Eukaryota</taxon>
        <taxon>Metazoa</taxon>
        <taxon>Ecdysozoa</taxon>
        <taxon>Arthropoda</taxon>
        <taxon>Chelicerata</taxon>
        <taxon>Arachnida</taxon>
        <taxon>Acari</taxon>
        <taxon>Acariformes</taxon>
        <taxon>Trombidiformes</taxon>
        <taxon>Prostigmata</taxon>
        <taxon>Eleutherengona</taxon>
        <taxon>Raphignathae</taxon>
        <taxon>Tetranychoidea</taxon>
        <taxon>Tetranychidae</taxon>
        <taxon>Tetranychus</taxon>
    </lineage>
</organism>
<dbReference type="EMBL" id="CAEY01001099">
    <property type="status" value="NOT_ANNOTATED_CDS"/>
    <property type="molecule type" value="Genomic_DNA"/>
</dbReference>
<keyword evidence="2" id="KW-1185">Reference proteome</keyword>
<proteinExistence type="predicted"/>
<sequence>MSRSPAPVFESAAALLRARSEARLGLKTIILSPIFSWNIRETTRAVRFTIFTLVLWLTWSSTLLVSTTKTIEGKTAATKRKSISTAVASRSFPATNSSEFLVKLQGKASAKQYHYEAPSYLAISNGRELLWPINKCQNPR</sequence>
<reference evidence="2" key="1">
    <citation type="submission" date="2011-08" db="EMBL/GenBank/DDBJ databases">
        <authorList>
            <person name="Rombauts S."/>
        </authorList>
    </citation>
    <scope>NUCLEOTIDE SEQUENCE</scope>
    <source>
        <strain evidence="2">London</strain>
    </source>
</reference>
<name>T1L4I1_TETUR</name>
<evidence type="ECO:0000313" key="1">
    <source>
        <dbReference type="EnsemblMetazoa" id="tetur39g00100.1"/>
    </source>
</evidence>
<dbReference type="EnsemblMetazoa" id="tetur39g00100.1">
    <property type="protein sequence ID" value="tetur39g00100.1"/>
    <property type="gene ID" value="tetur39g00100"/>
</dbReference>
<evidence type="ECO:0000313" key="2">
    <source>
        <dbReference type="Proteomes" id="UP000015104"/>
    </source>
</evidence>
<dbReference type="AlphaFoldDB" id="T1L4I1"/>
<dbReference type="HOGENOM" id="CLU_1837664_0_0_1"/>
<protein>
    <submittedName>
        <fullName evidence="1">Uncharacterized protein</fullName>
    </submittedName>
</protein>
<reference evidence="1" key="2">
    <citation type="submission" date="2015-06" db="UniProtKB">
        <authorList>
            <consortium name="EnsemblMetazoa"/>
        </authorList>
    </citation>
    <scope>IDENTIFICATION</scope>
</reference>
<dbReference type="Proteomes" id="UP000015104">
    <property type="component" value="Unassembled WGS sequence"/>
</dbReference>
<accession>T1L4I1</accession>